<dbReference type="PANTHER" id="PTHR10204:SF34">
    <property type="entry name" value="NAD(P)H DEHYDROGENASE [QUINONE] 1 ISOFORM 1"/>
    <property type="match status" value="1"/>
</dbReference>
<evidence type="ECO:0000313" key="5">
    <source>
        <dbReference type="Proteomes" id="UP000177395"/>
    </source>
</evidence>
<dbReference type="SUPFAM" id="SSF52218">
    <property type="entry name" value="Flavoproteins"/>
    <property type="match status" value="1"/>
</dbReference>
<sequence>MSKKILVLLGHPDKDTYSGQIADRYERSAKAAGHNVTRVNIGEMRFDPILHKGYKEIQQLEPDLVDLQEKIRASDHLVIVYPNWWCTMPAILKGLFDRFWLPGFAFNFDKQTKKLVKRLTNKTARVIIVAGTHSPFQTWWKFGDYTNEIQYGILEFAGIKTKVSAFGPCDTVDNVCREEWLEDVESLAKRGV</sequence>
<dbReference type="Gene3D" id="3.40.50.360">
    <property type="match status" value="1"/>
</dbReference>
<evidence type="ECO:0000313" key="4">
    <source>
        <dbReference type="EMBL" id="OGG86146.1"/>
    </source>
</evidence>
<evidence type="ECO:0000256" key="2">
    <source>
        <dbReference type="ARBA" id="ARBA00023002"/>
    </source>
</evidence>
<evidence type="ECO:0000256" key="1">
    <source>
        <dbReference type="ARBA" id="ARBA00006252"/>
    </source>
</evidence>
<dbReference type="Proteomes" id="UP000177395">
    <property type="component" value="Unassembled WGS sequence"/>
</dbReference>
<organism evidence="4 5">
    <name type="scientific">Candidatus Kaiserbacteria bacterium RIFOXYB1_FULL_46_14</name>
    <dbReference type="NCBI Taxonomy" id="1798531"/>
    <lineage>
        <taxon>Bacteria</taxon>
        <taxon>Candidatus Kaiseribacteriota</taxon>
    </lineage>
</organism>
<dbReference type="PANTHER" id="PTHR10204">
    <property type="entry name" value="NAD P H OXIDOREDUCTASE-RELATED"/>
    <property type="match status" value="1"/>
</dbReference>
<accession>A0A1F6FJW6</accession>
<dbReference type="GO" id="GO:0005829">
    <property type="term" value="C:cytosol"/>
    <property type="evidence" value="ECO:0007669"/>
    <property type="project" value="TreeGrafter"/>
</dbReference>
<keyword evidence="2" id="KW-0560">Oxidoreductase</keyword>
<evidence type="ECO:0000259" key="3">
    <source>
        <dbReference type="Pfam" id="PF02525"/>
    </source>
</evidence>
<protein>
    <recommendedName>
        <fullName evidence="3">Flavodoxin-like fold domain-containing protein</fullName>
    </recommendedName>
</protein>
<dbReference type="AlphaFoldDB" id="A0A1F6FJW6"/>
<feature type="domain" description="Flavodoxin-like fold" evidence="3">
    <location>
        <begin position="3"/>
        <end position="160"/>
    </location>
</feature>
<dbReference type="STRING" id="1798531.A2392_01645"/>
<name>A0A1F6FJW6_9BACT</name>
<reference evidence="4 5" key="1">
    <citation type="journal article" date="2016" name="Nat. Commun.">
        <title>Thousands of microbial genomes shed light on interconnected biogeochemical processes in an aquifer system.</title>
        <authorList>
            <person name="Anantharaman K."/>
            <person name="Brown C.T."/>
            <person name="Hug L.A."/>
            <person name="Sharon I."/>
            <person name="Castelle C.J."/>
            <person name="Probst A.J."/>
            <person name="Thomas B.C."/>
            <person name="Singh A."/>
            <person name="Wilkins M.J."/>
            <person name="Karaoz U."/>
            <person name="Brodie E.L."/>
            <person name="Williams K.H."/>
            <person name="Hubbard S.S."/>
            <person name="Banfield J.F."/>
        </authorList>
    </citation>
    <scope>NUCLEOTIDE SEQUENCE [LARGE SCALE GENOMIC DNA]</scope>
</reference>
<dbReference type="InterPro" id="IPR029039">
    <property type="entry name" value="Flavoprotein-like_sf"/>
</dbReference>
<comment type="similarity">
    <text evidence="1">Belongs to the NAD(P)H dehydrogenase (quinone) family.</text>
</comment>
<dbReference type="InterPro" id="IPR051545">
    <property type="entry name" value="NAD(P)H_dehydrogenase_qn"/>
</dbReference>
<dbReference type="EMBL" id="MFMS01000002">
    <property type="protein sequence ID" value="OGG86146.1"/>
    <property type="molecule type" value="Genomic_DNA"/>
</dbReference>
<proteinExistence type="inferred from homology"/>
<gene>
    <name evidence="4" type="ORF">A2392_01645</name>
</gene>
<dbReference type="InterPro" id="IPR003680">
    <property type="entry name" value="Flavodoxin_fold"/>
</dbReference>
<dbReference type="GO" id="GO:0003955">
    <property type="term" value="F:NAD(P)H dehydrogenase (quinone) activity"/>
    <property type="evidence" value="ECO:0007669"/>
    <property type="project" value="TreeGrafter"/>
</dbReference>
<dbReference type="Pfam" id="PF02525">
    <property type="entry name" value="Flavodoxin_2"/>
    <property type="match status" value="1"/>
</dbReference>
<comment type="caution">
    <text evidence="4">The sequence shown here is derived from an EMBL/GenBank/DDBJ whole genome shotgun (WGS) entry which is preliminary data.</text>
</comment>